<dbReference type="Gene3D" id="3.90.1580.10">
    <property type="entry name" value="paralog of FGE (formylglycine-generating enzyme)"/>
    <property type="match status" value="1"/>
</dbReference>
<feature type="transmembrane region" description="Helical" evidence="2">
    <location>
        <begin position="225"/>
        <end position="246"/>
    </location>
</feature>
<organism evidence="4 5">
    <name type="scientific">Bradyrhizobium algeriense</name>
    <dbReference type="NCBI Taxonomy" id="634784"/>
    <lineage>
        <taxon>Bacteria</taxon>
        <taxon>Pseudomonadati</taxon>
        <taxon>Pseudomonadota</taxon>
        <taxon>Alphaproteobacteria</taxon>
        <taxon>Hyphomicrobiales</taxon>
        <taxon>Nitrobacteraceae</taxon>
        <taxon>Bradyrhizobium</taxon>
    </lineage>
</organism>
<dbReference type="PROSITE" id="PS50125">
    <property type="entry name" value="GUANYLATE_CYCLASE_2"/>
    <property type="match status" value="1"/>
</dbReference>
<dbReference type="InterPro" id="IPR016187">
    <property type="entry name" value="CTDL_fold"/>
</dbReference>
<keyword evidence="2" id="KW-1133">Transmembrane helix</keyword>
<dbReference type="EMBL" id="JAZHRV010000001">
    <property type="protein sequence ID" value="MEH2557067.1"/>
    <property type="molecule type" value="Genomic_DNA"/>
</dbReference>
<proteinExistence type="predicted"/>
<dbReference type="Gene3D" id="3.30.70.1230">
    <property type="entry name" value="Nucleotide cyclase"/>
    <property type="match status" value="1"/>
</dbReference>
<accession>A0ABU8BEU9</accession>
<dbReference type="InterPro" id="IPR005532">
    <property type="entry name" value="SUMF_dom"/>
</dbReference>
<keyword evidence="2" id="KW-0472">Membrane</keyword>
<evidence type="ECO:0000313" key="5">
    <source>
        <dbReference type="Proteomes" id="UP001364224"/>
    </source>
</evidence>
<dbReference type="PANTHER" id="PTHR23150:SF35">
    <property type="entry name" value="BLL6746 PROTEIN"/>
    <property type="match status" value="1"/>
</dbReference>
<sequence>MAAGKIVCLTLSFTALGTIRAMAQIRDIKSGRFGAPPREPMPRRLAAIVAGDISGYSRLMQIDEEGTHNRVKRIERDLIEPSILEHHGRLVKTTGDGFIAIFDSPVEAVRCSIVIQQNLVGRNAALPKHHWIEYRIGVNLGDVIIETDDVYGDGVNIATRLEGIAQPGEVYISGGIYEQIKHKLVCGYESLGDRHVKNITDPVRVYRVLPDPAALHENRRRRERILALLLVLALLIIAGGTLWYMLGQPRKATEQASAPVSSPAEAPKAPAPAAKQRATPQPSPSVAPAQQQAAPPAPSASPAAPQTPPTTQAAASVREPEMVSLRGGSFTMGSNEDPSEKPVRQVTVKPFAMGKFPVSVREWNACAAAKACGFTASGKDDAPVANVSWSDAKQYVAWLAETTRKPYRLPSEAEWEYAARGGTQTKFWWGDQLQPGMVNCKNCSDIPAVDQPVKVGSLKPNPFGLFDMGGGVDQWVEDCWHRNYQGAPADGSAWVENACPSHVIRSGSWRKDSDYARTSSRGSYDTNVRYPTHGFRVALSP</sequence>
<dbReference type="Pfam" id="PF00211">
    <property type="entry name" value="Guanylate_cyc"/>
    <property type="match status" value="1"/>
</dbReference>
<comment type="caution">
    <text evidence="4">The sequence shown here is derived from an EMBL/GenBank/DDBJ whole genome shotgun (WGS) entry which is preliminary data.</text>
</comment>
<evidence type="ECO:0000259" key="3">
    <source>
        <dbReference type="PROSITE" id="PS50125"/>
    </source>
</evidence>
<reference evidence="4 5" key="1">
    <citation type="submission" date="2024-02" db="EMBL/GenBank/DDBJ databases">
        <title>Adaptive strategies in a cosmopolitan and abundant soil bacterium.</title>
        <authorList>
            <person name="Carini P."/>
        </authorList>
    </citation>
    <scope>NUCLEOTIDE SEQUENCE [LARGE SCALE GENOMIC DNA]</scope>
    <source>
        <strain evidence="4 5">AZCC 1608</strain>
    </source>
</reference>
<dbReference type="InterPro" id="IPR029787">
    <property type="entry name" value="Nucleotide_cyclase"/>
</dbReference>
<dbReference type="SUPFAM" id="SSF56436">
    <property type="entry name" value="C-type lectin-like"/>
    <property type="match status" value="1"/>
</dbReference>
<keyword evidence="2" id="KW-0812">Transmembrane</keyword>
<evidence type="ECO:0000256" key="1">
    <source>
        <dbReference type="SAM" id="MobiDB-lite"/>
    </source>
</evidence>
<gene>
    <name evidence="4" type="ORF">V1286_004596</name>
</gene>
<feature type="domain" description="Guanylate cyclase" evidence="3">
    <location>
        <begin position="47"/>
        <end position="162"/>
    </location>
</feature>
<evidence type="ECO:0000313" key="4">
    <source>
        <dbReference type="EMBL" id="MEH2557067.1"/>
    </source>
</evidence>
<dbReference type="Pfam" id="PF03781">
    <property type="entry name" value="FGE-sulfatase"/>
    <property type="match status" value="1"/>
</dbReference>
<dbReference type="InterPro" id="IPR042095">
    <property type="entry name" value="SUMF_sf"/>
</dbReference>
<dbReference type="Proteomes" id="UP001364224">
    <property type="component" value="Unassembled WGS sequence"/>
</dbReference>
<keyword evidence="5" id="KW-1185">Reference proteome</keyword>
<dbReference type="CDD" id="cd07302">
    <property type="entry name" value="CHD"/>
    <property type="match status" value="1"/>
</dbReference>
<dbReference type="InterPro" id="IPR051043">
    <property type="entry name" value="Sulfatase_Mod_Factor_Kinase"/>
</dbReference>
<dbReference type="InterPro" id="IPR001054">
    <property type="entry name" value="A/G_cyclase"/>
</dbReference>
<dbReference type="SUPFAM" id="SSF55073">
    <property type="entry name" value="Nucleotide cyclase"/>
    <property type="match status" value="1"/>
</dbReference>
<feature type="compositionally biased region" description="Low complexity" evidence="1">
    <location>
        <begin position="255"/>
        <end position="316"/>
    </location>
</feature>
<dbReference type="PANTHER" id="PTHR23150">
    <property type="entry name" value="SULFATASE MODIFYING FACTOR 1, 2"/>
    <property type="match status" value="1"/>
</dbReference>
<evidence type="ECO:0000256" key="2">
    <source>
        <dbReference type="SAM" id="Phobius"/>
    </source>
</evidence>
<protein>
    <submittedName>
        <fullName evidence="4">Formylglycine-generating enzyme required for sulfatase activity/class 3 adenylate cyclase</fullName>
    </submittedName>
</protein>
<name>A0ABU8BEU9_9BRAD</name>
<feature type="region of interest" description="Disordered" evidence="1">
    <location>
        <begin position="255"/>
        <end position="319"/>
    </location>
</feature>